<dbReference type="SUPFAM" id="SSF54160">
    <property type="entry name" value="Chromo domain-like"/>
    <property type="match status" value="2"/>
</dbReference>
<dbReference type="InterPro" id="IPR041577">
    <property type="entry name" value="RT_RNaseH_2"/>
</dbReference>
<keyword evidence="7" id="KW-0540">Nuclease</keyword>
<dbReference type="FunFam" id="3.30.420.10:FF:000032">
    <property type="entry name" value="Retrovirus-related Pol polyprotein from transposon 297-like Protein"/>
    <property type="match status" value="2"/>
</dbReference>
<feature type="region of interest" description="Disordered" evidence="23">
    <location>
        <begin position="1672"/>
        <end position="1721"/>
    </location>
</feature>
<keyword evidence="21" id="KW-0862">Zinc</keyword>
<feature type="domain" description="Reverse transcriptase" evidence="26">
    <location>
        <begin position="187"/>
        <end position="368"/>
    </location>
</feature>
<keyword evidence="29" id="KW-1185">Reference proteome</keyword>
<evidence type="ECO:0000313" key="29">
    <source>
        <dbReference type="Proteomes" id="UP001063166"/>
    </source>
</evidence>
<dbReference type="GO" id="GO:0006310">
    <property type="term" value="P:DNA recombination"/>
    <property type="evidence" value="ECO:0007669"/>
    <property type="project" value="UniProtKB-KW"/>
</dbReference>
<feature type="coiled-coil region" evidence="22">
    <location>
        <begin position="2558"/>
        <end position="2585"/>
    </location>
</feature>
<feature type="region of interest" description="Disordered" evidence="23">
    <location>
        <begin position="1"/>
        <end position="26"/>
    </location>
</feature>
<dbReference type="Proteomes" id="UP001063166">
    <property type="component" value="Unassembled WGS sequence"/>
</dbReference>
<evidence type="ECO:0000256" key="21">
    <source>
        <dbReference type="PROSITE-ProRule" id="PRU00047"/>
    </source>
</evidence>
<dbReference type="Gene3D" id="3.10.10.10">
    <property type="entry name" value="HIV Type 1 Reverse Transcriptase, subunit A, domain 1"/>
    <property type="match status" value="2"/>
</dbReference>
<keyword evidence="11" id="KW-0378">Hydrolase</keyword>
<dbReference type="Pfam" id="PF00078">
    <property type="entry name" value="RVT_1"/>
    <property type="match status" value="2"/>
</dbReference>
<evidence type="ECO:0000256" key="7">
    <source>
        <dbReference type="ARBA" id="ARBA00022722"/>
    </source>
</evidence>
<dbReference type="PROSITE" id="PS50158">
    <property type="entry name" value="ZF_CCHC"/>
    <property type="match status" value="1"/>
</dbReference>
<dbReference type="InterPro" id="IPR021109">
    <property type="entry name" value="Peptidase_aspartic_dom_sf"/>
</dbReference>
<dbReference type="InterPro" id="IPR000477">
    <property type="entry name" value="RT_dom"/>
</dbReference>
<gene>
    <name evidence="28" type="ORF">LshimejAT787_1300240</name>
</gene>
<dbReference type="GO" id="GO:0006508">
    <property type="term" value="P:proteolysis"/>
    <property type="evidence" value="ECO:0007669"/>
    <property type="project" value="UniProtKB-KW"/>
</dbReference>
<dbReference type="PROSITE" id="PS00598">
    <property type="entry name" value="CHROMO_1"/>
    <property type="match status" value="1"/>
</dbReference>
<sequence length="3039" mass="345200">MDEKEIPAVPEPQTPSPSDRSDEHVEALPVEETISEDDLLIGYIQGESVIGIFEPVTAPLTDEHRELGYTIRQKGPSIGRITKSLHSAKYSFSQNIWIRAKTSISQGLAHSNPEKEEKPTTIDDLLPEHYKEYKSVFEKKASERMPERRVYDHAIDLKPDFVPRDCKVYPLTPEEQKKLDEFLDENLKKGYIRPSKSPMASPFFFVSKKESGQLRPCQDYRYLNEGTVKNTYPLPLVGDLMDKLKGAKIFTKLDLRWGYNNVRIKEGDEWKAAFKTNRGLFEPTVMFFGLCNSPATFQTMMNEIFKDMIDEGWLIIYMDDMLIFSTDLEEHRRRTLRVLQRLKENDLFLKLEKCTFEATEIEYLGMIVSHDHIAMDPTKVAGIKDWPTPTNVKGVRSFLGFGNFYRKFISHYSDLARPLNELTKKDRTWDWTTECQEAFDKLKAAFLTAPVLLMPDKTKPFVIESDASKFATGAVLRQTDINGEWHPCGYISHSFDATQRNYQIYDRELLGIIRALETWRQYLQGAPHSTVILSDHKNLTYFRTAQKLNRRQARWSLYLSQFDLKLVHVPGSQMVQSDALSRRPDLCPTEDHDNEDVIVLPDHLFVRMIDMELKDAFTQALMKDEVMMDTIETLKTKGVPPTKSALEDWKIEDGLLFFRDKCYVPADQELRRRIVERYHDSFAGGHPGQYKTLELIKRDYWWPGMYVFIKRYVEGCATCQQMKTNTHPTTPPITPIKSSTTRPFAQITMDFITDLPEKDGYNSIMVVVDHGLTKGVIFIPCTKEIDALGFADLLLQHVYRRFGLPDTIISDRGPQFAARVFRELGRLLGIKLAMSTAYHPQTDGQTERVNQELEVYLRIFCSNNPENWKDLLPLAEFTHNNRSHSARNASPFYLMMGFDPRSIPTAYQKTDVPAAELCTRPGRLLDPARSSRRPPPASVLPPPASALIPPDSSFLHRRIPDSRLIVAPRVPHITIQFLQGKGSLDLFSLDLPLPASCESASVQGSPLQQNKSPRSHLPLPPPSPLSMPSTSDVAPQDPAADPAQEAWRRLATIEARLEHQDGQMAEIFNTFREFRLYLEQHNTPTVPRDSGPAAVQPADAAQTPAQSDPLSAQSFTRGGDRLRPAPPDSFDGEREKGRAFINSCDLYMSLTPDAFPDEQTRINWVLSYMKGGRAARFAARTLRHPNSHGGVPRFGTYAEFRTQFIAEFCPRDEKRKAATTFETSAYHQGSRSIDEYIDEFQDLAEEAQFPDGAQLVFRFRHGLDPRIEAKVANMVDGRPSDERVQEWIDAARLVDYNTRANQDFRSAVTKPRTAPAPAVRNPGAPAVFRALPAPPPRPVAAAPSAPTAPASRPLPSGVPMDIDLSRQRSGTPIICRRCKKPGHIARNCPDQFDIRSMTTEERDDWVMGLLADLDAVRAAASTEAQAEAPAAAEEESTPPLASSNRFACLSIESAESISIGALSTCEPRSDQDVPPSSTVTKSNSGPPDSDVPEVTINVRCRRGLPRWEKHLPRSLTLAATPSRNSLILGVEVETTDTQEILGLKALLDSGASGLFLHIRFVREHGITTRTLSRPIPVKNVDGTANAAGAITEVVDLVLRYNGHSERVVFAVTDLGEQDMILGYTWLKEHNPEIDWAAGTVSMSRCPARCQTCREEVKVERKARNKTRAAIRACRSSGVPAPEPELDDIPELYPDPDCEDDPPPEANPETDPVPDSREADTMEEGDRLLATALFGYPAAEEIRASQTTSQRLAEAFARNSAPKDFRDAVPDYLHDFEDVFSKAAFDELPERKQWDHAIELEPGSTPSSCKVYPLAPNEQAELDAFLEENLKSGRIRPSKSPMASPVFFIKKKDGSLLKNCYPLPLISELINNLRGARYFTKLDVHWGYNNVCIKEGDEWKAAFRTNRGLFEPLVMFFGLTNSPATFQTMMNDIFRDLIVQGVVCVYLDDILIYTKTLEEHRRITRIVLDRLREHRLFLKPEKCEFERTEIEYLGLIISHGTVSMDPVKVAGVAEWPVPKNKKEVQSFLGFTNFYRRFIRDFTHHARPLFDLTAKDVAWTWGSGQQDAFDSLKRAITSKPVLIFPDDDRPFRVEADSSDFATGAVLSQHSPEDEKWHPVAFYSKSLNAVERNYEIHDKEMLAIIRALEEWRHFLEGARHKVEIYTDHKNLQYFLTAKKLNRRQARWSLYLANFDFVLHHRPGRSMGKPDALSRRPDHGDGSADNADIVLLKPEFFAVRALQGLIAAGEEDKILRDIHRGNREGAQEDVVAKAAAALKSARSGVRSVRSAEWSEDQGVLMFRGRIYVPNIPELRRRIVEQHHDSHVAGHPGRWKTLELVSRSYWWPQMSRYIGSYTSTCDLCQRTKVRRQLPMGQLHPLLIPEGRWSVVSMDFIVELPEAHGYDAVMVVVDSVGKRAHFIPTHTTCTAMGAANLYRKHVWKLHGLPDAFVSDRGPQFVAEFTRELYHLLGIKLSTSTAYHPQSDGQTERVNQELEQYLRVFCNERQDDWDDLLPEAEFQYNNHVHSATKFTPFMLDTGWNPHMGFEPRPLNSNNETANEFFERMKLAQEEAKAALAKAKDDMARYYDQRRIPAPEYKPGDRVYLDASDIQTTRPSKKLSHRYLGPYTIERQVGPLAYKLRLPRSMSRLHPVFNAVKLRLAPPDPIPGRRARPPPPPTLIDDEEWFDVEDILDSRFFRRKLQYKVKWKGYGYEDASWEPVENVAHARDLVREFHRRHPDAPKQVRGMFPVALGAKNNIQIKDMLIKLIRCTRPGRLLDPARSSRRPPPASVLPSPASALIPPASALIPPDSSFLHRRIPDSRLIVAPRVPHITIQFLQGKGSLDLFSLDLPLPASCESASVQGSPLQEQRIIQLQRARDEALAAHELAQQKMMHHTTRNFKPFQKGNKVWLEGKNLKIGYQSRKLAPKREGPFVISEVMGPLTYRLQLPNQWRIHPVFHASLLTPYHENDTHGPNFLLPPPDIIDGEEQYEVEAIVAHKKHGRGYKFLVKWKGYPSAENTWQSPADFERSQNMLQAYKRRHKL</sequence>
<dbReference type="InterPro" id="IPR001584">
    <property type="entry name" value="Integrase_cat-core"/>
</dbReference>
<comment type="caution">
    <text evidence="28">The sequence shown here is derived from an EMBL/GenBank/DDBJ whole genome shotgun (WGS) entry which is preliminary data.</text>
</comment>
<dbReference type="SUPFAM" id="SSF57756">
    <property type="entry name" value="Retrovirus zinc finger-like domains"/>
    <property type="match status" value="1"/>
</dbReference>
<keyword evidence="17" id="KW-0238">DNA-binding</keyword>
<evidence type="ECO:0000256" key="19">
    <source>
        <dbReference type="ARBA" id="ARBA00023242"/>
    </source>
</evidence>
<dbReference type="Gene3D" id="3.30.70.270">
    <property type="match status" value="4"/>
</dbReference>
<dbReference type="SUPFAM" id="SSF56672">
    <property type="entry name" value="DNA/RNA polymerases"/>
    <property type="match status" value="2"/>
</dbReference>
<dbReference type="EMBL" id="BRPK01000013">
    <property type="protein sequence ID" value="GLB43123.1"/>
    <property type="molecule type" value="Genomic_DNA"/>
</dbReference>
<evidence type="ECO:0000256" key="5">
    <source>
        <dbReference type="ARBA" id="ARBA00022679"/>
    </source>
</evidence>
<dbReference type="PROSITE" id="PS50013">
    <property type="entry name" value="CHROMO_2"/>
    <property type="match status" value="2"/>
</dbReference>
<dbReference type="GO" id="GO:0003677">
    <property type="term" value="F:DNA binding"/>
    <property type="evidence" value="ECO:0007669"/>
    <property type="project" value="UniProtKB-KW"/>
</dbReference>
<feature type="compositionally biased region" description="Pro residues" evidence="23">
    <location>
        <begin position="933"/>
        <end position="944"/>
    </location>
</feature>
<dbReference type="InterPro" id="IPR016197">
    <property type="entry name" value="Chromo-like_dom_sf"/>
</dbReference>
<dbReference type="FunFam" id="3.30.70.270:FF:000020">
    <property type="entry name" value="Transposon Tf2-6 polyprotein-like Protein"/>
    <property type="match status" value="2"/>
</dbReference>
<dbReference type="SUPFAM" id="SSF50630">
    <property type="entry name" value="Acid proteases"/>
    <property type="match status" value="1"/>
</dbReference>
<feature type="compositionally biased region" description="Polar residues" evidence="23">
    <location>
        <begin position="1474"/>
        <end position="1486"/>
    </location>
</feature>
<feature type="region of interest" description="Disordered" evidence="23">
    <location>
        <begin position="1082"/>
        <end position="1135"/>
    </location>
</feature>
<evidence type="ECO:0000256" key="2">
    <source>
        <dbReference type="ARBA" id="ARBA00012493"/>
    </source>
</evidence>
<dbReference type="Pfam" id="PF03732">
    <property type="entry name" value="Retrotrans_gag"/>
    <property type="match status" value="1"/>
</dbReference>
<feature type="domain" description="Integrase catalytic" evidence="27">
    <location>
        <begin position="739"/>
        <end position="899"/>
    </location>
</feature>
<dbReference type="InterPro" id="IPR036875">
    <property type="entry name" value="Znf_CCHC_sf"/>
</dbReference>
<evidence type="ECO:0000256" key="6">
    <source>
        <dbReference type="ARBA" id="ARBA00022695"/>
    </source>
</evidence>
<keyword evidence="8" id="KW-0479">Metal-binding</keyword>
<dbReference type="Pfam" id="PF17919">
    <property type="entry name" value="RT_RNaseH_2"/>
    <property type="match status" value="1"/>
</dbReference>
<keyword evidence="6" id="KW-0548">Nucleotidyltransferase</keyword>
<name>A0A9P3PW69_LYOSH</name>
<keyword evidence="20" id="KW-0511">Multifunctional enzyme</keyword>
<feature type="region of interest" description="Disordered" evidence="23">
    <location>
        <begin position="1335"/>
        <end position="1358"/>
    </location>
</feature>
<feature type="domain" description="Integrase catalytic" evidence="27">
    <location>
        <begin position="2375"/>
        <end position="2537"/>
    </location>
</feature>
<evidence type="ECO:0000256" key="13">
    <source>
        <dbReference type="ARBA" id="ARBA00022884"/>
    </source>
</evidence>
<dbReference type="GO" id="GO:0015074">
    <property type="term" value="P:DNA integration"/>
    <property type="evidence" value="ECO:0007669"/>
    <property type="project" value="UniProtKB-KW"/>
</dbReference>
<evidence type="ECO:0000259" key="24">
    <source>
        <dbReference type="PROSITE" id="PS50013"/>
    </source>
</evidence>
<evidence type="ECO:0000259" key="26">
    <source>
        <dbReference type="PROSITE" id="PS50878"/>
    </source>
</evidence>
<dbReference type="SUPFAM" id="SSF53098">
    <property type="entry name" value="Ribonuclease H-like"/>
    <property type="match status" value="2"/>
</dbReference>
<keyword evidence="15" id="KW-0695">RNA-directed DNA polymerase</keyword>
<keyword evidence="3" id="KW-0507">mRNA processing</keyword>
<dbReference type="Pfam" id="PF17921">
    <property type="entry name" value="Integrase_H2C2"/>
    <property type="match status" value="2"/>
</dbReference>
<dbReference type="InterPro" id="IPR050951">
    <property type="entry name" value="Retrovirus_Pol_polyprotein"/>
</dbReference>
<dbReference type="Pfam" id="PF24626">
    <property type="entry name" value="SH3_Tf2-1"/>
    <property type="match status" value="2"/>
</dbReference>
<dbReference type="Pfam" id="PF00665">
    <property type="entry name" value="rve"/>
    <property type="match status" value="2"/>
</dbReference>
<feature type="domain" description="Chromo" evidence="24">
    <location>
        <begin position="2986"/>
        <end position="3039"/>
    </location>
</feature>
<dbReference type="Pfam" id="PF00385">
    <property type="entry name" value="Chromo"/>
    <property type="match status" value="2"/>
</dbReference>
<dbReference type="SMART" id="SM00343">
    <property type="entry name" value="ZnF_C2HC"/>
    <property type="match status" value="1"/>
</dbReference>
<evidence type="ECO:0000313" key="28">
    <source>
        <dbReference type="EMBL" id="GLB43123.1"/>
    </source>
</evidence>
<organism evidence="28 29">
    <name type="scientific">Lyophyllum shimeji</name>
    <name type="common">Hon-shimeji</name>
    <name type="synonym">Tricholoma shimeji</name>
    <dbReference type="NCBI Taxonomy" id="47721"/>
    <lineage>
        <taxon>Eukaryota</taxon>
        <taxon>Fungi</taxon>
        <taxon>Dikarya</taxon>
        <taxon>Basidiomycota</taxon>
        <taxon>Agaricomycotina</taxon>
        <taxon>Agaricomycetes</taxon>
        <taxon>Agaricomycetidae</taxon>
        <taxon>Agaricales</taxon>
        <taxon>Tricholomatineae</taxon>
        <taxon>Lyophyllaceae</taxon>
        <taxon>Lyophyllum</taxon>
    </lineage>
</organism>
<reference evidence="28" key="1">
    <citation type="submission" date="2022-07" db="EMBL/GenBank/DDBJ databases">
        <title>The genome of Lyophyllum shimeji provides insight into the initial evolution of ectomycorrhizal fungal genome.</title>
        <authorList>
            <person name="Kobayashi Y."/>
            <person name="Shibata T."/>
            <person name="Hirakawa H."/>
            <person name="Shigenobu S."/>
            <person name="Nishiyama T."/>
            <person name="Yamada A."/>
            <person name="Hasebe M."/>
            <person name="Kawaguchi M."/>
        </authorList>
    </citation>
    <scope>NUCLEOTIDE SEQUENCE</scope>
    <source>
        <strain evidence="28">AT787</strain>
    </source>
</reference>
<feature type="compositionally biased region" description="Acidic residues" evidence="23">
    <location>
        <begin position="1683"/>
        <end position="1702"/>
    </location>
</feature>
<dbReference type="InterPro" id="IPR056924">
    <property type="entry name" value="SH3_Tf2-1"/>
</dbReference>
<feature type="region of interest" description="Disordered" evidence="23">
    <location>
        <begin position="998"/>
        <end position="1044"/>
    </location>
</feature>
<dbReference type="InterPro" id="IPR041588">
    <property type="entry name" value="Integrase_H2C2"/>
</dbReference>
<feature type="domain" description="CCHC-type" evidence="25">
    <location>
        <begin position="1375"/>
        <end position="1390"/>
    </location>
</feature>
<dbReference type="Gene3D" id="1.10.340.70">
    <property type="match status" value="2"/>
</dbReference>
<dbReference type="InterPro" id="IPR043502">
    <property type="entry name" value="DNA/RNA_pol_sf"/>
</dbReference>
<dbReference type="GO" id="GO:0006338">
    <property type="term" value="P:chromatin remodeling"/>
    <property type="evidence" value="ECO:0007669"/>
    <property type="project" value="UniProtKB-ARBA"/>
</dbReference>
<dbReference type="PANTHER" id="PTHR37984:SF5">
    <property type="entry name" value="PROTEIN NYNRIN-LIKE"/>
    <property type="match status" value="1"/>
</dbReference>
<evidence type="ECO:0000256" key="14">
    <source>
        <dbReference type="ARBA" id="ARBA00022908"/>
    </source>
</evidence>
<feature type="domain" description="Chromo" evidence="24">
    <location>
        <begin position="2682"/>
        <end position="2741"/>
    </location>
</feature>
<evidence type="ECO:0000256" key="11">
    <source>
        <dbReference type="ARBA" id="ARBA00022801"/>
    </source>
</evidence>
<dbReference type="GO" id="GO:0003964">
    <property type="term" value="F:RNA-directed DNA polymerase activity"/>
    <property type="evidence" value="ECO:0007669"/>
    <property type="project" value="UniProtKB-KW"/>
</dbReference>
<dbReference type="InterPro" id="IPR001878">
    <property type="entry name" value="Znf_CCHC"/>
</dbReference>
<dbReference type="Gene3D" id="2.40.70.10">
    <property type="entry name" value="Acid Proteases"/>
    <property type="match status" value="1"/>
</dbReference>
<dbReference type="Pfam" id="PF00098">
    <property type="entry name" value="zf-CCHC"/>
    <property type="match status" value="1"/>
</dbReference>
<dbReference type="GO" id="GO:0006397">
    <property type="term" value="P:mRNA processing"/>
    <property type="evidence" value="ECO:0007669"/>
    <property type="project" value="UniProtKB-KW"/>
</dbReference>
<evidence type="ECO:0000256" key="17">
    <source>
        <dbReference type="ARBA" id="ARBA00023125"/>
    </source>
</evidence>
<keyword evidence="18" id="KW-0233">DNA recombination</keyword>
<dbReference type="Pfam" id="PF08284">
    <property type="entry name" value="RVP_2"/>
    <property type="match status" value="1"/>
</dbReference>
<dbReference type="CDD" id="cd00024">
    <property type="entry name" value="CD_CSD"/>
    <property type="match status" value="2"/>
</dbReference>
<dbReference type="GO" id="GO:0004519">
    <property type="term" value="F:endonuclease activity"/>
    <property type="evidence" value="ECO:0007669"/>
    <property type="project" value="UniProtKB-KW"/>
</dbReference>
<dbReference type="GO" id="GO:0008270">
    <property type="term" value="F:zinc ion binding"/>
    <property type="evidence" value="ECO:0007669"/>
    <property type="project" value="UniProtKB-KW"/>
</dbReference>
<evidence type="ECO:0000256" key="22">
    <source>
        <dbReference type="SAM" id="Coils"/>
    </source>
</evidence>
<dbReference type="InterPro" id="IPR005162">
    <property type="entry name" value="Retrotrans_gag_dom"/>
</dbReference>
<dbReference type="GO" id="GO:0004190">
    <property type="term" value="F:aspartic-type endopeptidase activity"/>
    <property type="evidence" value="ECO:0007669"/>
    <property type="project" value="UniProtKB-KW"/>
</dbReference>
<keyword evidence="21" id="KW-0863">Zinc-finger</keyword>
<evidence type="ECO:0000259" key="27">
    <source>
        <dbReference type="PROSITE" id="PS50994"/>
    </source>
</evidence>
<keyword evidence="19" id="KW-0539">Nucleus</keyword>
<evidence type="ECO:0000256" key="23">
    <source>
        <dbReference type="SAM" id="MobiDB-lite"/>
    </source>
</evidence>
<dbReference type="InterPro" id="IPR043128">
    <property type="entry name" value="Rev_trsase/Diguanyl_cyclase"/>
</dbReference>
<feature type="region of interest" description="Disordered" evidence="23">
    <location>
        <begin position="1465"/>
        <end position="1493"/>
    </location>
</feature>
<proteinExistence type="predicted"/>
<evidence type="ECO:0000256" key="3">
    <source>
        <dbReference type="ARBA" id="ARBA00022664"/>
    </source>
</evidence>
<dbReference type="Pfam" id="PF17917">
    <property type="entry name" value="RT_RNaseH"/>
    <property type="match status" value="1"/>
</dbReference>
<keyword evidence="13" id="KW-0694">RNA-binding</keyword>
<feature type="region of interest" description="Disordered" evidence="23">
    <location>
        <begin position="920"/>
        <end position="952"/>
    </location>
</feature>
<dbReference type="InterPro" id="IPR041373">
    <property type="entry name" value="RT_RNaseH"/>
</dbReference>
<dbReference type="SMART" id="SM00298">
    <property type="entry name" value="CHROMO"/>
    <property type="match status" value="2"/>
</dbReference>
<keyword evidence="5" id="KW-0808">Transferase</keyword>
<keyword evidence="9" id="KW-0064">Aspartyl protease</keyword>
<dbReference type="InterPro" id="IPR012337">
    <property type="entry name" value="RNaseH-like_sf"/>
</dbReference>
<comment type="subcellular location">
    <subcellularLocation>
        <location evidence="1">Nucleus</location>
    </subcellularLocation>
</comment>
<feature type="compositionally biased region" description="Low complexity" evidence="23">
    <location>
        <begin position="1339"/>
        <end position="1355"/>
    </location>
</feature>
<dbReference type="GO" id="GO:0005634">
    <property type="term" value="C:nucleus"/>
    <property type="evidence" value="ECO:0007669"/>
    <property type="project" value="UniProtKB-SubCell"/>
</dbReference>
<evidence type="ECO:0000259" key="25">
    <source>
        <dbReference type="PROSITE" id="PS50158"/>
    </source>
</evidence>
<dbReference type="PROSITE" id="PS50878">
    <property type="entry name" value="RT_POL"/>
    <property type="match status" value="1"/>
</dbReference>
<dbReference type="CDD" id="cd00303">
    <property type="entry name" value="retropepsin_like"/>
    <property type="match status" value="1"/>
</dbReference>
<dbReference type="InterPro" id="IPR036397">
    <property type="entry name" value="RNaseH_sf"/>
</dbReference>
<keyword evidence="10" id="KW-0255">Endonuclease</keyword>
<dbReference type="PROSITE" id="PS50994">
    <property type="entry name" value="INTEGRASE"/>
    <property type="match status" value="2"/>
</dbReference>
<feature type="compositionally biased region" description="Polar residues" evidence="23">
    <location>
        <begin position="1103"/>
        <end position="1116"/>
    </location>
</feature>
<feature type="compositionally biased region" description="Low complexity" evidence="23">
    <location>
        <begin position="1026"/>
        <end position="1044"/>
    </location>
</feature>
<evidence type="ECO:0000256" key="18">
    <source>
        <dbReference type="ARBA" id="ARBA00023172"/>
    </source>
</evidence>
<evidence type="ECO:0000256" key="15">
    <source>
        <dbReference type="ARBA" id="ARBA00022918"/>
    </source>
</evidence>
<keyword evidence="14" id="KW-0229">DNA integration</keyword>
<evidence type="ECO:0000256" key="4">
    <source>
        <dbReference type="ARBA" id="ARBA00022670"/>
    </source>
</evidence>
<evidence type="ECO:0000256" key="9">
    <source>
        <dbReference type="ARBA" id="ARBA00022750"/>
    </source>
</evidence>
<keyword evidence="22" id="KW-0175">Coiled coil</keyword>
<dbReference type="PANTHER" id="PTHR37984">
    <property type="entry name" value="PROTEIN CBG26694"/>
    <property type="match status" value="1"/>
</dbReference>
<dbReference type="Gene3D" id="3.10.20.370">
    <property type="match status" value="1"/>
</dbReference>
<evidence type="ECO:0000256" key="1">
    <source>
        <dbReference type="ARBA" id="ARBA00004123"/>
    </source>
</evidence>
<dbReference type="CDD" id="cd01647">
    <property type="entry name" value="RT_LTR"/>
    <property type="match status" value="2"/>
</dbReference>
<dbReference type="CDD" id="cd09274">
    <property type="entry name" value="RNase_HI_RT_Ty3"/>
    <property type="match status" value="2"/>
</dbReference>
<evidence type="ECO:0000256" key="16">
    <source>
        <dbReference type="ARBA" id="ARBA00022932"/>
    </source>
</evidence>
<evidence type="ECO:0000256" key="20">
    <source>
        <dbReference type="ARBA" id="ARBA00023268"/>
    </source>
</evidence>
<dbReference type="GO" id="GO:0003723">
    <property type="term" value="F:RNA binding"/>
    <property type="evidence" value="ECO:0007669"/>
    <property type="project" value="UniProtKB-KW"/>
</dbReference>
<keyword evidence="16" id="KW-0239">DNA-directed DNA polymerase</keyword>
<dbReference type="Gene3D" id="4.10.60.10">
    <property type="entry name" value="Zinc finger, CCHC-type"/>
    <property type="match status" value="1"/>
</dbReference>
<dbReference type="EC" id="2.7.7.49" evidence="2"/>
<keyword evidence="4" id="KW-0645">Protease</keyword>
<keyword evidence="12" id="KW-0460">Magnesium</keyword>
<dbReference type="FunFam" id="3.10.20.370:FF:000003">
    <property type="entry name" value="Transposon Tf2-6 polyprotein"/>
    <property type="match status" value="1"/>
</dbReference>
<evidence type="ECO:0000256" key="10">
    <source>
        <dbReference type="ARBA" id="ARBA00022759"/>
    </source>
</evidence>
<dbReference type="InterPro" id="IPR023779">
    <property type="entry name" value="Chromodomain_CS"/>
</dbReference>
<dbReference type="OrthoDB" id="3341476at2759"/>
<dbReference type="InterPro" id="IPR000953">
    <property type="entry name" value="Chromo/chromo_shadow_dom"/>
</dbReference>
<feature type="compositionally biased region" description="Polar residues" evidence="23">
    <location>
        <begin position="998"/>
        <end position="1011"/>
    </location>
</feature>
<evidence type="ECO:0000256" key="8">
    <source>
        <dbReference type="ARBA" id="ARBA00022723"/>
    </source>
</evidence>
<accession>A0A9P3PW69</accession>
<dbReference type="Gene3D" id="2.40.50.40">
    <property type="match status" value="2"/>
</dbReference>
<protein>
    <recommendedName>
        <fullName evidence="2">RNA-directed DNA polymerase</fullName>
        <ecNumber evidence="2">2.7.7.49</ecNumber>
    </recommendedName>
</protein>
<dbReference type="Gene3D" id="3.30.420.10">
    <property type="entry name" value="Ribonuclease H-like superfamily/Ribonuclease H"/>
    <property type="match status" value="2"/>
</dbReference>
<dbReference type="GO" id="GO:0003887">
    <property type="term" value="F:DNA-directed DNA polymerase activity"/>
    <property type="evidence" value="ECO:0007669"/>
    <property type="project" value="UniProtKB-KW"/>
</dbReference>
<evidence type="ECO:0000256" key="12">
    <source>
        <dbReference type="ARBA" id="ARBA00022842"/>
    </source>
</evidence>
<dbReference type="InterPro" id="IPR023780">
    <property type="entry name" value="Chromo_domain"/>
</dbReference>